<comment type="caution">
    <text evidence="1">The sequence shown here is derived from an EMBL/GenBank/DDBJ whole genome shotgun (WGS) entry which is preliminary data.</text>
</comment>
<evidence type="ECO:0000313" key="1">
    <source>
        <dbReference type="EMBL" id="GCL40237.1"/>
    </source>
</evidence>
<dbReference type="InterPro" id="IPR054053">
    <property type="entry name" value="DUF6887"/>
</dbReference>
<accession>A0A480A5P1</accession>
<dbReference type="RefSeq" id="WP_236104230.1">
    <property type="nucleotide sequence ID" value="NZ_BJCE01000483.1"/>
</dbReference>
<protein>
    <submittedName>
        <fullName evidence="1">Uncharacterized protein</fullName>
    </submittedName>
</protein>
<dbReference type="Pfam" id="PF21826">
    <property type="entry name" value="DUF6887"/>
    <property type="match status" value="1"/>
</dbReference>
<keyword evidence="2" id="KW-1185">Reference proteome</keyword>
<organism evidence="1 2">
    <name type="scientific">Sphaerospermopsis reniformis</name>
    <dbReference type="NCBI Taxonomy" id="531300"/>
    <lineage>
        <taxon>Bacteria</taxon>
        <taxon>Bacillati</taxon>
        <taxon>Cyanobacteriota</taxon>
        <taxon>Cyanophyceae</taxon>
        <taxon>Nostocales</taxon>
        <taxon>Aphanizomenonaceae</taxon>
        <taxon>Sphaerospermopsis</taxon>
    </lineage>
</organism>
<gene>
    <name evidence="1" type="ORF">SR1949_53720</name>
</gene>
<dbReference type="EMBL" id="BJCE01000483">
    <property type="protein sequence ID" value="GCL40237.1"/>
    <property type="molecule type" value="Genomic_DNA"/>
</dbReference>
<evidence type="ECO:0000313" key="2">
    <source>
        <dbReference type="Proteomes" id="UP000300142"/>
    </source>
</evidence>
<dbReference type="Proteomes" id="UP000300142">
    <property type="component" value="Unassembled WGS sequence"/>
</dbReference>
<sequence length="73" mass="8755">MKKGCWEKMTLVNYQAMTLKELRRYVLTHRNDIAAFHAYVDRSKSEGKMITINPNDENWEEEVRQIIIKNEIL</sequence>
<proteinExistence type="predicted"/>
<reference evidence="2" key="1">
    <citation type="submission" date="2019-02" db="EMBL/GenBank/DDBJ databases">
        <title>Draft genome sequence of Sphaerospermopsis reniformis NIES-1949.</title>
        <authorList>
            <person name="Yamaguchi H."/>
            <person name="Suzuki S."/>
            <person name="Kawachi M."/>
        </authorList>
    </citation>
    <scope>NUCLEOTIDE SEQUENCE [LARGE SCALE GENOMIC DNA]</scope>
    <source>
        <strain evidence="2">NIES-1949</strain>
    </source>
</reference>
<name>A0A480A5P1_9CYAN</name>
<dbReference type="AlphaFoldDB" id="A0A480A5P1"/>